<feature type="compositionally biased region" description="Pro residues" evidence="1">
    <location>
        <begin position="68"/>
        <end position="84"/>
    </location>
</feature>
<dbReference type="EMBL" id="AP023396">
    <property type="protein sequence ID" value="BCK54072.1"/>
    <property type="molecule type" value="Genomic_DNA"/>
</dbReference>
<dbReference type="RefSeq" id="WP_187687381.1">
    <property type="nucleotide sequence ID" value="NZ_AP023396.1"/>
</dbReference>
<gene>
    <name evidence="2" type="ORF">NWFMUON74_18440</name>
</gene>
<keyword evidence="3" id="KW-1185">Reference proteome</keyword>
<evidence type="ECO:0000313" key="3">
    <source>
        <dbReference type="Proteomes" id="UP000516173"/>
    </source>
</evidence>
<dbReference type="Proteomes" id="UP000516173">
    <property type="component" value="Chromosome"/>
</dbReference>
<dbReference type="GeneID" id="80346411"/>
<dbReference type="KEGG" id="nwl:NWFMUON74_18440"/>
<accession>A0A7G1KFJ9</accession>
<name>A0A7G1KFJ9_9NOCA</name>
<evidence type="ECO:0000256" key="1">
    <source>
        <dbReference type="SAM" id="MobiDB-lite"/>
    </source>
</evidence>
<dbReference type="AlphaFoldDB" id="A0A7G1KFJ9"/>
<protein>
    <submittedName>
        <fullName evidence="2">Uncharacterized protein</fullName>
    </submittedName>
</protein>
<organism evidence="2 3">
    <name type="scientific">Nocardia wallacei</name>
    <dbReference type="NCBI Taxonomy" id="480035"/>
    <lineage>
        <taxon>Bacteria</taxon>
        <taxon>Bacillati</taxon>
        <taxon>Actinomycetota</taxon>
        <taxon>Actinomycetes</taxon>
        <taxon>Mycobacteriales</taxon>
        <taxon>Nocardiaceae</taxon>
        <taxon>Nocardia</taxon>
    </lineage>
</organism>
<evidence type="ECO:0000313" key="2">
    <source>
        <dbReference type="EMBL" id="BCK54072.1"/>
    </source>
</evidence>
<reference evidence="2 3" key="1">
    <citation type="submission" date="2020-08" db="EMBL/GenBank/DDBJ databases">
        <title>Genome Sequencing of Nocardia wallacei strain FMUON74 and assembly.</title>
        <authorList>
            <person name="Toyokawa M."/>
            <person name="Uesaka K."/>
        </authorList>
    </citation>
    <scope>NUCLEOTIDE SEQUENCE [LARGE SCALE GENOMIC DNA]</scope>
    <source>
        <strain evidence="2 3">FMUON74</strain>
    </source>
</reference>
<feature type="region of interest" description="Disordered" evidence="1">
    <location>
        <begin position="35"/>
        <end position="113"/>
    </location>
</feature>
<proteinExistence type="predicted"/>
<feature type="compositionally biased region" description="Polar residues" evidence="1">
    <location>
        <begin position="42"/>
        <end position="55"/>
    </location>
</feature>
<sequence>MAVNRASARRRWAATVTGAAVWPIIAAAGVAAEPVLPAGSPGNCTESRSAATTTECGGGDSDRKPPGGSAPPLPLQMLAPPPARSAPGTNTPAGALVPPAPGPAGDTPIVPAR</sequence>